<dbReference type="InterPro" id="IPR017925">
    <property type="entry name" value="DHFR_CS"/>
</dbReference>
<dbReference type="InterPro" id="IPR001796">
    <property type="entry name" value="DHFR_dom"/>
</dbReference>
<dbReference type="GO" id="GO:0050661">
    <property type="term" value="F:NADP binding"/>
    <property type="evidence" value="ECO:0007669"/>
    <property type="project" value="InterPro"/>
</dbReference>
<name>A0A382WHE2_9ZZZZ</name>
<accession>A0A382WHE2</accession>
<evidence type="ECO:0000256" key="2">
    <source>
        <dbReference type="ARBA" id="ARBA00012856"/>
    </source>
</evidence>
<dbReference type="PROSITE" id="PS00075">
    <property type="entry name" value="DHFR_1"/>
    <property type="match status" value="1"/>
</dbReference>
<protein>
    <recommendedName>
        <fullName evidence="2">dihydrofolate reductase</fullName>
        <ecNumber evidence="2">1.5.1.3</ecNumber>
    </recommendedName>
</protein>
<dbReference type="PANTHER" id="PTHR48069:SF3">
    <property type="entry name" value="DIHYDROFOLATE REDUCTASE"/>
    <property type="match status" value="1"/>
</dbReference>
<evidence type="ECO:0000256" key="3">
    <source>
        <dbReference type="ARBA" id="ARBA00022563"/>
    </source>
</evidence>
<organism evidence="7">
    <name type="scientific">marine metagenome</name>
    <dbReference type="NCBI Taxonomy" id="408172"/>
    <lineage>
        <taxon>unclassified sequences</taxon>
        <taxon>metagenomes</taxon>
        <taxon>ecological metagenomes</taxon>
    </lineage>
</organism>
<dbReference type="Pfam" id="PF00186">
    <property type="entry name" value="DHFR_1"/>
    <property type="match status" value="1"/>
</dbReference>
<keyword evidence="5" id="KW-0560">Oxidoreductase</keyword>
<evidence type="ECO:0000259" key="6">
    <source>
        <dbReference type="PROSITE" id="PS51330"/>
    </source>
</evidence>
<evidence type="ECO:0000256" key="1">
    <source>
        <dbReference type="ARBA" id="ARBA00004903"/>
    </source>
</evidence>
<dbReference type="PRINTS" id="PR00070">
    <property type="entry name" value="DHFR"/>
</dbReference>
<keyword evidence="3" id="KW-0554">One-carbon metabolism</keyword>
<feature type="non-terminal residue" evidence="7">
    <location>
        <position position="1"/>
    </location>
</feature>
<dbReference type="EMBL" id="UINC01159951">
    <property type="protein sequence ID" value="SVD58326.1"/>
    <property type="molecule type" value="Genomic_DNA"/>
</dbReference>
<dbReference type="SUPFAM" id="SSF53597">
    <property type="entry name" value="Dihydrofolate reductase-like"/>
    <property type="match status" value="1"/>
</dbReference>
<feature type="non-terminal residue" evidence="7">
    <location>
        <position position="128"/>
    </location>
</feature>
<evidence type="ECO:0000256" key="5">
    <source>
        <dbReference type="ARBA" id="ARBA00023002"/>
    </source>
</evidence>
<sequence length="128" mass="14625">VSPDLVIGREGDMPWHYPIDMRHFMDTTIGHPCIMGRLTYESFPRRPLPRRPNLVLTRNADYVLKTGAVRFDNLLAALDHCRAEDRPVVYICGGSGVYREALPLADEMILTHVPDRVEGDTHFPTWKP</sequence>
<reference evidence="7" key="1">
    <citation type="submission" date="2018-05" db="EMBL/GenBank/DDBJ databases">
        <authorList>
            <person name="Lanie J.A."/>
            <person name="Ng W.-L."/>
            <person name="Kazmierczak K.M."/>
            <person name="Andrzejewski T.M."/>
            <person name="Davidsen T.M."/>
            <person name="Wayne K.J."/>
            <person name="Tettelin H."/>
            <person name="Glass J.I."/>
            <person name="Rusch D."/>
            <person name="Podicherti R."/>
            <person name="Tsui H.-C.T."/>
            <person name="Winkler M.E."/>
        </authorList>
    </citation>
    <scope>NUCLEOTIDE SEQUENCE</scope>
</reference>
<dbReference type="CDD" id="cd00209">
    <property type="entry name" value="DHFR"/>
    <property type="match status" value="1"/>
</dbReference>
<dbReference type="AlphaFoldDB" id="A0A382WHE2"/>
<dbReference type="Gene3D" id="3.40.430.10">
    <property type="entry name" value="Dihydrofolate Reductase, subunit A"/>
    <property type="match status" value="1"/>
</dbReference>
<dbReference type="PIRSF" id="PIRSF000194">
    <property type="entry name" value="DHFR"/>
    <property type="match status" value="1"/>
</dbReference>
<proteinExistence type="predicted"/>
<gene>
    <name evidence="7" type="ORF">METZ01_LOCUS411180</name>
</gene>
<dbReference type="GO" id="GO:0046654">
    <property type="term" value="P:tetrahydrofolate biosynthetic process"/>
    <property type="evidence" value="ECO:0007669"/>
    <property type="project" value="InterPro"/>
</dbReference>
<dbReference type="InterPro" id="IPR024072">
    <property type="entry name" value="DHFR-like_dom_sf"/>
</dbReference>
<dbReference type="GO" id="GO:0046655">
    <property type="term" value="P:folic acid metabolic process"/>
    <property type="evidence" value="ECO:0007669"/>
    <property type="project" value="TreeGrafter"/>
</dbReference>
<dbReference type="EC" id="1.5.1.3" evidence="2"/>
<dbReference type="GO" id="GO:0004146">
    <property type="term" value="F:dihydrofolate reductase activity"/>
    <property type="evidence" value="ECO:0007669"/>
    <property type="project" value="UniProtKB-EC"/>
</dbReference>
<evidence type="ECO:0000256" key="4">
    <source>
        <dbReference type="ARBA" id="ARBA00022857"/>
    </source>
</evidence>
<keyword evidence="4" id="KW-0521">NADP</keyword>
<dbReference type="PROSITE" id="PS51330">
    <property type="entry name" value="DHFR_2"/>
    <property type="match status" value="1"/>
</dbReference>
<comment type="pathway">
    <text evidence="1">Cofactor biosynthesis; tetrahydrofolate biosynthesis; 5,6,7,8-tetrahydrofolate from 7,8-dihydrofolate: step 1/1.</text>
</comment>
<dbReference type="PANTHER" id="PTHR48069">
    <property type="entry name" value="DIHYDROFOLATE REDUCTASE"/>
    <property type="match status" value="1"/>
</dbReference>
<feature type="domain" description="DHFR" evidence="6">
    <location>
        <begin position="1"/>
        <end position="128"/>
    </location>
</feature>
<dbReference type="InterPro" id="IPR012259">
    <property type="entry name" value="DHFR"/>
</dbReference>
<evidence type="ECO:0000313" key="7">
    <source>
        <dbReference type="EMBL" id="SVD58326.1"/>
    </source>
</evidence>
<dbReference type="GO" id="GO:0046452">
    <property type="term" value="P:dihydrofolate metabolic process"/>
    <property type="evidence" value="ECO:0007669"/>
    <property type="project" value="TreeGrafter"/>
</dbReference>
<dbReference type="GO" id="GO:0006730">
    <property type="term" value="P:one-carbon metabolic process"/>
    <property type="evidence" value="ECO:0007669"/>
    <property type="project" value="UniProtKB-KW"/>
</dbReference>